<sequence length="147" mass="15768">MNHFTVSCQPPGSHLPSCAQYSIDADSASESLLPMFQVFEQGGQIRQADEHTAILMPSSFYFVSYHFIAGPGSWKYFRILPCINSKPALLYASFSPAASDGIASASACFITDKALHSPASLSFRVSYPESPKAFSITGAVSIAAYNA</sequence>
<dbReference type="EMBL" id="JACOOS010000008">
    <property type="protein sequence ID" value="MBC5677679.1"/>
    <property type="molecule type" value="Genomic_DNA"/>
</dbReference>
<dbReference type="RefSeq" id="WP_186992431.1">
    <property type="nucleotide sequence ID" value="NZ_JACOOS010000008.1"/>
</dbReference>
<keyword evidence="2" id="KW-1185">Reference proteome</keyword>
<evidence type="ECO:0000313" key="1">
    <source>
        <dbReference type="EMBL" id="MBC5677679.1"/>
    </source>
</evidence>
<comment type="caution">
    <text evidence="1">The sequence shown here is derived from an EMBL/GenBank/DDBJ whole genome shotgun (WGS) entry which is preliminary data.</text>
</comment>
<proteinExistence type="predicted"/>
<organism evidence="1 2">
    <name type="scientific">Anaerostipes hominis</name>
    <name type="common">ex Liu et al. 2021</name>
    <dbReference type="NCBI Taxonomy" id="2763018"/>
    <lineage>
        <taxon>Bacteria</taxon>
        <taxon>Bacillati</taxon>
        <taxon>Bacillota</taxon>
        <taxon>Clostridia</taxon>
        <taxon>Lachnospirales</taxon>
        <taxon>Lachnospiraceae</taxon>
        <taxon>Anaerostipes</taxon>
    </lineage>
</organism>
<reference evidence="1 2" key="1">
    <citation type="submission" date="2020-08" db="EMBL/GenBank/DDBJ databases">
        <title>Genome public.</title>
        <authorList>
            <person name="Liu C."/>
            <person name="Sun Q."/>
        </authorList>
    </citation>
    <scope>NUCLEOTIDE SEQUENCE [LARGE SCALE GENOMIC DNA]</scope>
    <source>
        <strain evidence="1 2">NSJ-7</strain>
    </source>
</reference>
<gene>
    <name evidence="1" type="ORF">H8S22_08685</name>
</gene>
<evidence type="ECO:0000313" key="2">
    <source>
        <dbReference type="Proteomes" id="UP000635828"/>
    </source>
</evidence>
<accession>A0ABR7FR89</accession>
<name>A0ABR7FR89_9FIRM</name>
<protein>
    <submittedName>
        <fullName evidence="1">Uncharacterized protein</fullName>
    </submittedName>
</protein>
<dbReference type="Proteomes" id="UP000635828">
    <property type="component" value="Unassembled WGS sequence"/>
</dbReference>